<evidence type="ECO:0000313" key="3">
    <source>
        <dbReference type="Proteomes" id="UP001201273"/>
    </source>
</evidence>
<evidence type="ECO:0000259" key="1">
    <source>
        <dbReference type="Pfam" id="PF17775"/>
    </source>
</evidence>
<comment type="caution">
    <text evidence="2">The sequence shown here is derived from an EMBL/GenBank/DDBJ whole genome shotgun (WGS) entry which is preliminary data.</text>
</comment>
<gene>
    <name evidence="2" type="ORF">K6Y31_01610</name>
</gene>
<feature type="domain" description="YchJ-like middle NTF2-like" evidence="1">
    <location>
        <begin position="28"/>
        <end position="126"/>
    </location>
</feature>
<dbReference type="NCBIfam" id="NF002449">
    <property type="entry name" value="PRK01617.1"/>
    <property type="match status" value="1"/>
</dbReference>
<dbReference type="InterPro" id="IPR004027">
    <property type="entry name" value="SEC_C_motif"/>
</dbReference>
<sequence length="157" mass="17770">MTRCHCGNDLPYEKCCQPLHLGELAAPTCEALMRSRFSAYIEQLGEYLFNTWHPDFRADLTPELLAQSGKETDWRSLQIFASQGGPNDNQGTVEFRAWFIADNTLQYHHEVSNFTRVAGAWVYTDGAFNPNKKSLLPGRNDPCPCMSQKKFKACCGK</sequence>
<dbReference type="Pfam" id="PF02810">
    <property type="entry name" value="SEC-C"/>
    <property type="match status" value="1"/>
</dbReference>
<dbReference type="PANTHER" id="PTHR33747">
    <property type="entry name" value="UPF0225 PROTEIN SCO1677"/>
    <property type="match status" value="1"/>
</dbReference>
<name>A0ABS8W3H8_9GAMM</name>
<dbReference type="InterPro" id="IPR048469">
    <property type="entry name" value="YchJ-like_M"/>
</dbReference>
<reference evidence="2 3" key="1">
    <citation type="journal article" date="2022" name="Environ. Microbiol. Rep.">
        <title>Eco-phylogenetic analyses reveal divergent evolution of vitamin B12 metabolism in the marine bacterial family 'Psychromonadaceae'.</title>
        <authorList>
            <person name="Jin X."/>
            <person name="Yang Y."/>
            <person name="Cao H."/>
            <person name="Gao B."/>
            <person name="Zhao Z."/>
        </authorList>
    </citation>
    <scope>NUCLEOTIDE SEQUENCE [LARGE SCALE GENOMIC DNA]</scope>
    <source>
        <strain evidence="2 3">MKS20</strain>
    </source>
</reference>
<protein>
    <submittedName>
        <fullName evidence="2">YchJ family protein</fullName>
    </submittedName>
</protein>
<dbReference type="Pfam" id="PF17775">
    <property type="entry name" value="YchJ_M-like"/>
    <property type="match status" value="1"/>
</dbReference>
<keyword evidence="3" id="KW-1185">Reference proteome</keyword>
<organism evidence="2 3">
    <name type="scientific">Motilimonas cestriensis</name>
    <dbReference type="NCBI Taxonomy" id="2742685"/>
    <lineage>
        <taxon>Bacteria</taxon>
        <taxon>Pseudomonadati</taxon>
        <taxon>Pseudomonadota</taxon>
        <taxon>Gammaproteobacteria</taxon>
        <taxon>Alteromonadales</taxon>
        <taxon>Alteromonadales genera incertae sedis</taxon>
        <taxon>Motilimonas</taxon>
    </lineage>
</organism>
<dbReference type="Proteomes" id="UP001201273">
    <property type="component" value="Unassembled WGS sequence"/>
</dbReference>
<dbReference type="RefSeq" id="WP_233051115.1">
    <property type="nucleotide sequence ID" value="NZ_JAIMJA010000001.1"/>
</dbReference>
<dbReference type="Gene3D" id="3.10.450.50">
    <property type="match status" value="1"/>
</dbReference>
<dbReference type="EMBL" id="JAIMJA010000001">
    <property type="protein sequence ID" value="MCE2593512.1"/>
    <property type="molecule type" value="Genomic_DNA"/>
</dbReference>
<evidence type="ECO:0000313" key="2">
    <source>
        <dbReference type="EMBL" id="MCE2593512.1"/>
    </source>
</evidence>
<proteinExistence type="predicted"/>
<dbReference type="InterPro" id="IPR032710">
    <property type="entry name" value="NTF2-like_dom_sf"/>
</dbReference>
<dbReference type="PANTHER" id="PTHR33747:SF1">
    <property type="entry name" value="ADENYLATE CYCLASE-ASSOCIATED CAP C-TERMINAL DOMAIN-CONTAINING PROTEIN"/>
    <property type="match status" value="1"/>
</dbReference>
<dbReference type="SUPFAM" id="SSF103642">
    <property type="entry name" value="Sec-C motif"/>
    <property type="match status" value="1"/>
</dbReference>
<accession>A0ABS8W3H8</accession>
<dbReference type="SUPFAM" id="SSF54427">
    <property type="entry name" value="NTF2-like"/>
    <property type="match status" value="1"/>
</dbReference>